<evidence type="ECO:0000313" key="2">
    <source>
        <dbReference type="EMBL" id="MBK8525525.1"/>
    </source>
</evidence>
<evidence type="ECO:0000256" key="1">
    <source>
        <dbReference type="SAM" id="MobiDB-lite"/>
    </source>
</evidence>
<name>A0A9D7PRQ6_9PROT</name>
<feature type="region of interest" description="Disordered" evidence="1">
    <location>
        <begin position="53"/>
        <end position="83"/>
    </location>
</feature>
<sequence length="83" mass="8854">MSACPARNRPPVLSALSVARTTRFPADWIWPLRLSSWRVLSAISASLTIQAAGGVGQGESATTAKGPPAPRKPAALLKHRRRL</sequence>
<protein>
    <submittedName>
        <fullName evidence="2">Uncharacterized protein</fullName>
    </submittedName>
</protein>
<comment type="caution">
    <text evidence="2">The sequence shown here is derived from an EMBL/GenBank/DDBJ whole genome shotgun (WGS) entry which is preliminary data.</text>
</comment>
<dbReference type="Proteomes" id="UP000886689">
    <property type="component" value="Unassembled WGS sequence"/>
</dbReference>
<dbReference type="EMBL" id="JADJUC010000031">
    <property type="protein sequence ID" value="MBK8525525.1"/>
    <property type="molecule type" value="Genomic_DNA"/>
</dbReference>
<evidence type="ECO:0000313" key="3">
    <source>
        <dbReference type="Proteomes" id="UP000886689"/>
    </source>
</evidence>
<dbReference type="AlphaFoldDB" id="A0A9D7PRQ6"/>
<organism evidence="2 3">
    <name type="scientific">Candidatus Proximibacter danicus</name>
    <dbReference type="NCBI Taxonomy" id="2954365"/>
    <lineage>
        <taxon>Bacteria</taxon>
        <taxon>Pseudomonadati</taxon>
        <taxon>Pseudomonadota</taxon>
        <taxon>Betaproteobacteria</taxon>
        <taxon>Candidatus Proximibacter</taxon>
    </lineage>
</organism>
<reference evidence="2" key="1">
    <citation type="submission" date="2020-10" db="EMBL/GenBank/DDBJ databases">
        <title>Connecting structure to function with the recovery of over 1000 high-quality activated sludge metagenome-assembled genomes encoding full-length rRNA genes using long-read sequencing.</title>
        <authorList>
            <person name="Singleton C.M."/>
            <person name="Petriglieri F."/>
            <person name="Kristensen J.M."/>
            <person name="Kirkegaard R.H."/>
            <person name="Michaelsen T.Y."/>
            <person name="Andersen M.H."/>
            <person name="Karst S.M."/>
            <person name="Dueholm M.S."/>
            <person name="Nielsen P.H."/>
            <person name="Albertsen M."/>
        </authorList>
    </citation>
    <scope>NUCLEOTIDE SEQUENCE</scope>
    <source>
        <strain evidence="2">Hirt_18-Q3-R61-65_BATAC.395</strain>
    </source>
</reference>
<proteinExistence type="predicted"/>
<accession>A0A9D7PRQ6</accession>
<gene>
    <name evidence="2" type="ORF">IPL58_16710</name>
</gene>